<feature type="compositionally biased region" description="Low complexity" evidence="1">
    <location>
        <begin position="28"/>
        <end position="39"/>
    </location>
</feature>
<evidence type="ECO:0000256" key="2">
    <source>
        <dbReference type="SAM" id="Phobius"/>
    </source>
</evidence>
<keyword evidence="3" id="KW-1185">Reference proteome</keyword>
<evidence type="ECO:0000256" key="1">
    <source>
        <dbReference type="SAM" id="MobiDB-lite"/>
    </source>
</evidence>
<name>A0A1I7UUZ6_9PELO</name>
<feature type="compositionally biased region" description="Basic and acidic residues" evidence="1">
    <location>
        <begin position="12"/>
        <end position="27"/>
    </location>
</feature>
<keyword evidence="2" id="KW-0472">Membrane</keyword>
<evidence type="ECO:0000313" key="4">
    <source>
        <dbReference type="WBParaSite" id="Csp11.Scaffold630.g19612.t2"/>
    </source>
</evidence>
<evidence type="ECO:0000313" key="3">
    <source>
        <dbReference type="Proteomes" id="UP000095282"/>
    </source>
</evidence>
<dbReference type="WBParaSite" id="Csp11.Scaffold630.g19612.t2">
    <property type="protein sequence ID" value="Csp11.Scaffold630.g19612.t2"/>
    <property type="gene ID" value="Csp11.Scaffold630.g19612"/>
</dbReference>
<protein>
    <submittedName>
        <fullName evidence="4">Uncharacterized protein</fullName>
    </submittedName>
</protein>
<dbReference type="AlphaFoldDB" id="A0A1I7UUZ6"/>
<feature type="transmembrane region" description="Helical" evidence="2">
    <location>
        <begin position="53"/>
        <end position="70"/>
    </location>
</feature>
<proteinExistence type="predicted"/>
<keyword evidence="2" id="KW-0812">Transmembrane</keyword>
<reference evidence="4" key="1">
    <citation type="submission" date="2016-11" db="UniProtKB">
        <authorList>
            <consortium name="WormBaseParasite"/>
        </authorList>
    </citation>
    <scope>IDENTIFICATION</scope>
</reference>
<keyword evidence="2" id="KW-1133">Transmembrane helix</keyword>
<sequence length="71" mass="7520">MPTTSIDVNEVEPSRDQKPVVVTKDETTPAATSTPPTTAMSNDVTEETPVQSAVSYGLLLATLTVSLYLLP</sequence>
<organism evidence="3 4">
    <name type="scientific">Caenorhabditis tropicalis</name>
    <dbReference type="NCBI Taxonomy" id="1561998"/>
    <lineage>
        <taxon>Eukaryota</taxon>
        <taxon>Metazoa</taxon>
        <taxon>Ecdysozoa</taxon>
        <taxon>Nematoda</taxon>
        <taxon>Chromadorea</taxon>
        <taxon>Rhabditida</taxon>
        <taxon>Rhabditina</taxon>
        <taxon>Rhabditomorpha</taxon>
        <taxon>Rhabditoidea</taxon>
        <taxon>Rhabditidae</taxon>
        <taxon>Peloderinae</taxon>
        <taxon>Caenorhabditis</taxon>
    </lineage>
</organism>
<dbReference type="Proteomes" id="UP000095282">
    <property type="component" value="Unplaced"/>
</dbReference>
<feature type="region of interest" description="Disordered" evidence="1">
    <location>
        <begin position="1"/>
        <end position="44"/>
    </location>
</feature>
<accession>A0A1I7UUZ6</accession>
<dbReference type="STRING" id="1561998.A0A1I7UUZ6"/>